<evidence type="ECO:0000256" key="3">
    <source>
        <dbReference type="ARBA" id="ARBA00022737"/>
    </source>
</evidence>
<dbReference type="Proteomes" id="UP001075354">
    <property type="component" value="Chromosome 6"/>
</dbReference>
<dbReference type="CDD" id="cd22406">
    <property type="entry name" value="KH-I_Vigilin_rpt2"/>
    <property type="match status" value="1"/>
</dbReference>
<dbReference type="CDD" id="cd22413">
    <property type="entry name" value="KH-I_Vigilin_rpt10"/>
    <property type="match status" value="1"/>
</dbReference>
<dbReference type="EMBL" id="JAPTSV010000006">
    <property type="protein sequence ID" value="KAJ1526910.1"/>
    <property type="molecule type" value="Genomic_DNA"/>
</dbReference>
<dbReference type="PANTHER" id="PTHR10627:SF31">
    <property type="entry name" value="DODECA-SATELLITE-BINDING PROTEIN 1, ISOFORM A"/>
    <property type="match status" value="1"/>
</dbReference>
<proteinExistence type="predicted"/>
<dbReference type="CDD" id="cd22414">
    <property type="entry name" value="KH-I_Vigilin_rpt11"/>
    <property type="match status" value="1"/>
</dbReference>
<dbReference type="CDD" id="cd22411">
    <property type="entry name" value="KH-I_Vigilin_rpt8"/>
    <property type="match status" value="1"/>
</dbReference>
<feature type="domain" description="K Homology" evidence="8">
    <location>
        <begin position="354"/>
        <end position="419"/>
    </location>
</feature>
<feature type="domain" description="K Homology" evidence="8">
    <location>
        <begin position="212"/>
        <end position="280"/>
    </location>
</feature>
<dbReference type="CDD" id="cd22405">
    <property type="entry name" value="KH-I_Vigilin_rpt1"/>
    <property type="match status" value="1"/>
</dbReference>
<feature type="domain" description="K Homology" evidence="8">
    <location>
        <begin position="285"/>
        <end position="353"/>
    </location>
</feature>
<dbReference type="InterPro" id="IPR004088">
    <property type="entry name" value="KH_dom_type_1"/>
</dbReference>
<feature type="domain" description="K Homology" evidence="8">
    <location>
        <begin position="1103"/>
        <end position="1172"/>
    </location>
</feature>
<evidence type="ECO:0000256" key="7">
    <source>
        <dbReference type="SAM" id="MobiDB-lite"/>
    </source>
</evidence>
<accession>A0AAV7XQF0</accession>
<comment type="caution">
    <text evidence="9">The sequence shown here is derived from an EMBL/GenBank/DDBJ whole genome shotgun (WGS) entry which is preliminary data.</text>
</comment>
<feature type="region of interest" description="Disordered" evidence="7">
    <location>
        <begin position="1185"/>
        <end position="1262"/>
    </location>
</feature>
<organism evidence="9 10">
    <name type="scientific">Megalurothrips usitatus</name>
    <name type="common">bean blossom thrips</name>
    <dbReference type="NCBI Taxonomy" id="439358"/>
    <lineage>
        <taxon>Eukaryota</taxon>
        <taxon>Metazoa</taxon>
        <taxon>Ecdysozoa</taxon>
        <taxon>Arthropoda</taxon>
        <taxon>Hexapoda</taxon>
        <taxon>Insecta</taxon>
        <taxon>Pterygota</taxon>
        <taxon>Neoptera</taxon>
        <taxon>Paraneoptera</taxon>
        <taxon>Thysanoptera</taxon>
        <taxon>Terebrantia</taxon>
        <taxon>Thripoidea</taxon>
        <taxon>Thripidae</taxon>
        <taxon>Megalurothrips</taxon>
    </lineage>
</organism>
<feature type="domain" description="K Homology" evidence="8">
    <location>
        <begin position="140"/>
        <end position="208"/>
    </location>
</feature>
<feature type="domain" description="K Homology" evidence="8">
    <location>
        <begin position="713"/>
        <end position="782"/>
    </location>
</feature>
<keyword evidence="4 5" id="KW-0694">RNA-binding</keyword>
<dbReference type="Pfam" id="PF00013">
    <property type="entry name" value="KH_1"/>
    <property type="match status" value="14"/>
</dbReference>
<feature type="domain" description="K Homology" evidence="8">
    <location>
        <begin position="567"/>
        <end position="635"/>
    </location>
</feature>
<evidence type="ECO:0000313" key="10">
    <source>
        <dbReference type="Proteomes" id="UP001075354"/>
    </source>
</evidence>
<dbReference type="SUPFAM" id="SSF54791">
    <property type="entry name" value="Eukaryotic type KH-domain (KH-domain type I)"/>
    <property type="match status" value="12"/>
</dbReference>
<dbReference type="PROSITE" id="PS50084">
    <property type="entry name" value="KH_TYPE_1"/>
    <property type="match status" value="14"/>
</dbReference>
<gene>
    <name evidence="9" type="ORF">ONE63_008460</name>
</gene>
<evidence type="ECO:0000256" key="2">
    <source>
        <dbReference type="ARBA" id="ARBA00022490"/>
    </source>
</evidence>
<feature type="domain" description="K Homology" evidence="8">
    <location>
        <begin position="639"/>
        <end position="708"/>
    </location>
</feature>
<feature type="domain" description="K Homology" evidence="8">
    <location>
        <begin position="424"/>
        <end position="489"/>
    </location>
</feature>
<feature type="domain" description="K Homology" evidence="8">
    <location>
        <begin position="952"/>
        <end position="1018"/>
    </location>
</feature>
<keyword evidence="6" id="KW-0175">Coiled coil</keyword>
<dbReference type="GO" id="GO:0003729">
    <property type="term" value="F:mRNA binding"/>
    <property type="evidence" value="ECO:0007669"/>
    <property type="project" value="TreeGrafter"/>
</dbReference>
<dbReference type="SMART" id="SM00322">
    <property type="entry name" value="KH"/>
    <property type="match status" value="14"/>
</dbReference>
<protein>
    <recommendedName>
        <fullName evidence="8">K Homology domain-containing protein</fullName>
    </recommendedName>
</protein>
<feature type="coiled-coil region" evidence="6">
    <location>
        <begin position="616"/>
        <end position="643"/>
    </location>
</feature>
<name>A0AAV7XQF0_9NEOP</name>
<dbReference type="CDD" id="cd22408">
    <property type="entry name" value="KH-I_Vigilin_rpt4"/>
    <property type="match status" value="1"/>
</dbReference>
<dbReference type="InterPro" id="IPR004087">
    <property type="entry name" value="KH_dom"/>
</dbReference>
<keyword evidence="2" id="KW-0963">Cytoplasm</keyword>
<dbReference type="CDD" id="cd22410">
    <property type="entry name" value="KH-I_Vigilin_rpt7"/>
    <property type="match status" value="1"/>
</dbReference>
<evidence type="ECO:0000313" key="9">
    <source>
        <dbReference type="EMBL" id="KAJ1526910.1"/>
    </source>
</evidence>
<evidence type="ECO:0000259" key="8">
    <source>
        <dbReference type="SMART" id="SM00322"/>
    </source>
</evidence>
<dbReference type="CDD" id="cd22418">
    <property type="entry name" value="KH-I_Vigilin_rpt15"/>
    <property type="match status" value="1"/>
</dbReference>
<feature type="compositionally biased region" description="Low complexity" evidence="7">
    <location>
        <begin position="13"/>
        <end position="23"/>
    </location>
</feature>
<dbReference type="CDD" id="cd02394">
    <property type="entry name" value="KH-I_Vigilin_rpt6"/>
    <property type="match status" value="1"/>
</dbReference>
<keyword evidence="10" id="KW-1185">Reference proteome</keyword>
<feature type="domain" description="K Homology" evidence="8">
    <location>
        <begin position="493"/>
        <end position="562"/>
    </location>
</feature>
<dbReference type="Pfam" id="PF24668">
    <property type="entry name" value="KH_Vigilin"/>
    <property type="match status" value="1"/>
</dbReference>
<feature type="compositionally biased region" description="Low complexity" evidence="7">
    <location>
        <begin position="1230"/>
        <end position="1239"/>
    </location>
</feature>
<comment type="subcellular location">
    <subcellularLocation>
        <location evidence="1">Cytoplasm</location>
    </subcellularLocation>
</comment>
<dbReference type="CDD" id="cd22412">
    <property type="entry name" value="KH-I_Vigilin_rpt9"/>
    <property type="match status" value="1"/>
</dbReference>
<evidence type="ECO:0000256" key="4">
    <source>
        <dbReference type="ARBA" id="ARBA00022884"/>
    </source>
</evidence>
<feature type="domain" description="K Homology" evidence="8">
    <location>
        <begin position="1030"/>
        <end position="1099"/>
    </location>
</feature>
<keyword evidence="3" id="KW-0677">Repeat</keyword>
<feature type="domain" description="K Homology" evidence="8">
    <location>
        <begin position="860"/>
        <end position="951"/>
    </location>
</feature>
<dbReference type="CDD" id="cd22417">
    <property type="entry name" value="KH-I_Vigilin_rpt14"/>
    <property type="match status" value="1"/>
</dbReference>
<evidence type="ECO:0000256" key="5">
    <source>
        <dbReference type="PROSITE-ProRule" id="PRU00117"/>
    </source>
</evidence>
<feature type="compositionally biased region" description="Basic and acidic residues" evidence="7">
    <location>
        <begin position="1216"/>
        <end position="1226"/>
    </location>
</feature>
<dbReference type="InterPro" id="IPR036612">
    <property type="entry name" value="KH_dom_type_1_sf"/>
</dbReference>
<dbReference type="FunFam" id="3.30.1370.10:FF:000018">
    <property type="entry name" value="vigilin isoform X1"/>
    <property type="match status" value="1"/>
</dbReference>
<dbReference type="GO" id="GO:0010468">
    <property type="term" value="P:regulation of gene expression"/>
    <property type="evidence" value="ECO:0007669"/>
    <property type="project" value="UniProtKB-ARBA"/>
</dbReference>
<dbReference type="CDD" id="cd22416">
    <property type="entry name" value="KH-I_Vigilin_rpt13"/>
    <property type="match status" value="1"/>
</dbReference>
<dbReference type="AlphaFoldDB" id="A0AAV7XQF0"/>
<feature type="region of interest" description="Disordered" evidence="7">
    <location>
        <begin position="1"/>
        <end position="29"/>
    </location>
</feature>
<sequence length="1262" mass="140882">MEPTVKEENAQYDTTTTTTNNDTPNESSPAFSYDDVFPALPESNTVAAPTNNTLGQWSNKMRISTSNIAQVFHVPFEERRDASPKFGEGESNHNCLHIMKETNTVIEISLNKDQSLTFLVQGKPTAVLDARRKILQQFQTQAQHKIHIPQDHHRLILGKAGQRLKELEKATATKITIPRQNETSDIITISGPKEGIDKAVHEISIISDEHSRQANERVEIPKIYHPFITGANNEKVTALMEETGVKVHIPPPSVMKDEISIAGEKQGVQAAKERILQIYEEMKKRCTTVSIEVPKAQHRYIIGHKGSAINEILSLTGVSVEMPHNESTTTSITLRGPQDKIGAALTMVYEKANSVGTEVIDAPAWLHKFIIGRKGTKIRELTQDMPKVHVEFAEKDKIKIEGPPEEVAKVSELLRPMVADMVRNMVSTEINVDIKYHKHIIGKAGANINKLKDDTGVTINIAENDLAIRIEGVKKGVEQAKQVIEEMVAKLENEKDKDVIIDHRYFKSLIGTKGEKIRELRDKFSQVQILFPTLGENRDVVKVRGPKKDVDECCKCLNKMVKDLKESSYVLEVPIYKQFHKFVIGKAGANIRKIRDETQTKIDLPGENDQSDVIVITGKKENVEQAKEQIQKIQNELANIVTDELSIPPKFYNSLIGAGGKLIHSIMEDCGGVNIKFPAADSKSDKVVIRGPKDDVEKAKQQLLELSNERQLSSISAEVRAKPQHHKFLIGKNGVNIKRIRDSTGARIIFPTDKDEDKEIITIIGKKESVEAAKAELESVIKDIANTTESFMTVDPKHHRHFVTRRGEVLHRISDECGGVSISFPRANDPTSEQVTLKGAKECIEAAKARILEIVADLEAQVTIECIISQQHHRTVMGSRGSKVQNVQAEHNVQIKFPDRDNTKEYVPTNQENGIDADSEQDVVRCCDVIRITGRLENCQAASQALKDLVPITEEVPVPYEFHRSIIGQKGKDVRELMSKYDVHISLSPAEEHLDVIKVTGAPANVEAAKEGIKQRCKELEADQADRALRSFEVKIEVDPEYHPKIIGRKGAVITKIRSDHDVQINFPKKGDAEQTTITIVGYEKNALAAQESIMKIVNELNDLTKEELDVDARVHSRIIGGKGRNIRKIMDQYKVDIKFARSTDPNPNIITIMGQPDNVEECKEHLLNTVEEYMQDVMDEEYRQSFMKKSKPDSPPPKDSNDPGFVVKGAPWEQKAPDVESKEDFPSFAGASVSAGAPSAGGGWGPKKWGGDNMYPVNNYQ</sequence>
<dbReference type="CDD" id="cd22407">
    <property type="entry name" value="KH-I_Vigilin_rpt3"/>
    <property type="match status" value="1"/>
</dbReference>
<feature type="domain" description="K Homology" evidence="8">
    <location>
        <begin position="786"/>
        <end position="856"/>
    </location>
</feature>
<reference evidence="9" key="1">
    <citation type="submission" date="2022-12" db="EMBL/GenBank/DDBJ databases">
        <title>Chromosome-level genome assembly of the bean flower thrips Megalurothrips usitatus.</title>
        <authorList>
            <person name="Ma L."/>
            <person name="Liu Q."/>
            <person name="Li H."/>
            <person name="Cai W."/>
        </authorList>
    </citation>
    <scope>NUCLEOTIDE SEQUENCE</scope>
    <source>
        <strain evidence="9">Cailab_2022a</strain>
    </source>
</reference>
<evidence type="ECO:0000256" key="1">
    <source>
        <dbReference type="ARBA" id="ARBA00004496"/>
    </source>
</evidence>
<dbReference type="PANTHER" id="PTHR10627">
    <property type="entry name" value="SCP160"/>
    <property type="match status" value="1"/>
</dbReference>
<dbReference type="Gene3D" id="3.30.1370.10">
    <property type="entry name" value="K Homology domain, type 1"/>
    <property type="match status" value="14"/>
</dbReference>
<evidence type="ECO:0000256" key="6">
    <source>
        <dbReference type="SAM" id="Coils"/>
    </source>
</evidence>
<dbReference type="CDD" id="cd22409">
    <property type="entry name" value="KH-I_Vigilin_rpt5"/>
    <property type="match status" value="1"/>
</dbReference>
<dbReference type="InterPro" id="IPR057778">
    <property type="entry name" value="KH_Vigilin_N"/>
</dbReference>
<dbReference type="EMBL" id="JAPTSV010000006">
    <property type="protein sequence ID" value="KAJ1526909.1"/>
    <property type="molecule type" value="Genomic_DNA"/>
</dbReference>